<sequence length="335" mass="37581">MLVRIKRGWELPESQATPEGVFLKRRSLLKAVAAGPLLLGAGGLLAACDDGPAQVAEAAEGSDAADPSAGLYPVEQNPRYTLDRPLTEENLATTYNNYYEFGSSKNIWQKAQALPLRPWTVAIDGMVEQPMEIGIDDLLAKMPLEERLYRHRCVEAWSMAVPYSGFPMKALVDLARPLSSARYVKMVTFEDRDVASGQNAAWYPWPYIEGLTLAEATNELAFIATGLYGKPMPKQNGAPLRLAVPWKYGFKHIKGIVRFEFTDQRPVSFWEEIQGSEYGFWANVNPEVSHPRWSQATERVLGVDERVPTLLYNGYGEFVADLYKDLDPVKDRLYI</sequence>
<accession>A0A967C703</accession>
<dbReference type="PANTHER" id="PTHR43032:SF3">
    <property type="entry name" value="PROTEIN-METHIONINE-SULFOXIDE REDUCTASE CATALYTIC SUBUNIT MSRP"/>
    <property type="match status" value="1"/>
</dbReference>
<keyword evidence="2" id="KW-0560">Oxidoreductase</keyword>
<evidence type="ECO:0000259" key="1">
    <source>
        <dbReference type="Pfam" id="PF00174"/>
    </source>
</evidence>
<dbReference type="SUPFAM" id="SSF56524">
    <property type="entry name" value="Oxidoreductase molybdopterin-binding domain"/>
    <property type="match status" value="1"/>
</dbReference>
<dbReference type="Proteomes" id="UP000761264">
    <property type="component" value="Unassembled WGS sequence"/>
</dbReference>
<dbReference type="InterPro" id="IPR000572">
    <property type="entry name" value="OxRdtase_Mopterin-bd_dom"/>
</dbReference>
<dbReference type="GO" id="GO:0016491">
    <property type="term" value="F:oxidoreductase activity"/>
    <property type="evidence" value="ECO:0007669"/>
    <property type="project" value="UniProtKB-KW"/>
</dbReference>
<feature type="domain" description="Oxidoreductase molybdopterin-binding" evidence="1">
    <location>
        <begin position="118"/>
        <end position="270"/>
    </location>
</feature>
<evidence type="ECO:0000313" key="2">
    <source>
        <dbReference type="EMBL" id="NIA68741.1"/>
    </source>
</evidence>
<dbReference type="InterPro" id="IPR036374">
    <property type="entry name" value="OxRdtase_Mopterin-bd_sf"/>
</dbReference>
<dbReference type="PANTHER" id="PTHR43032">
    <property type="entry name" value="PROTEIN-METHIONINE-SULFOXIDE REDUCTASE"/>
    <property type="match status" value="1"/>
</dbReference>
<dbReference type="AlphaFoldDB" id="A0A967C703"/>
<gene>
    <name evidence="2" type="primary">msrP</name>
    <name evidence="2" type="ORF">HBA54_09075</name>
</gene>
<evidence type="ECO:0000313" key="3">
    <source>
        <dbReference type="Proteomes" id="UP000761264"/>
    </source>
</evidence>
<reference evidence="2" key="1">
    <citation type="submission" date="2020-03" db="EMBL/GenBank/DDBJ databases">
        <title>Genome of Pelagibius litoralis DSM 21314T.</title>
        <authorList>
            <person name="Wang G."/>
        </authorList>
    </citation>
    <scope>NUCLEOTIDE SEQUENCE</scope>
    <source>
        <strain evidence="2">DSM 21314</strain>
    </source>
</reference>
<dbReference type="EC" id="1.8.5.-" evidence="2"/>
<dbReference type="EMBL" id="JAAQPH010000005">
    <property type="protein sequence ID" value="NIA68741.1"/>
    <property type="molecule type" value="Genomic_DNA"/>
</dbReference>
<proteinExistence type="predicted"/>
<comment type="caution">
    <text evidence="2">The sequence shown here is derived from an EMBL/GenBank/DDBJ whole genome shotgun (WGS) entry which is preliminary data.</text>
</comment>
<keyword evidence="3" id="KW-1185">Reference proteome</keyword>
<dbReference type="RefSeq" id="WP_167223618.1">
    <property type="nucleotide sequence ID" value="NZ_JAAQPH010000005.1"/>
</dbReference>
<protein>
    <submittedName>
        <fullName evidence="2">Protein-methionine-sulfoxide reductase catalytic subunit MsrP</fullName>
        <ecNumber evidence="2">1.8.5.-</ecNumber>
    </submittedName>
</protein>
<name>A0A967C703_9PROT</name>
<dbReference type="Gene3D" id="3.90.420.10">
    <property type="entry name" value="Oxidoreductase, molybdopterin-binding domain"/>
    <property type="match status" value="1"/>
</dbReference>
<organism evidence="2 3">
    <name type="scientific">Pelagibius litoralis</name>
    <dbReference type="NCBI Taxonomy" id="374515"/>
    <lineage>
        <taxon>Bacteria</taxon>
        <taxon>Pseudomonadati</taxon>
        <taxon>Pseudomonadota</taxon>
        <taxon>Alphaproteobacteria</taxon>
        <taxon>Rhodospirillales</taxon>
        <taxon>Rhodovibrionaceae</taxon>
        <taxon>Pelagibius</taxon>
    </lineage>
</organism>
<dbReference type="NCBIfam" id="NF003767">
    <property type="entry name" value="PRK05363.1"/>
    <property type="match status" value="1"/>
</dbReference>
<dbReference type="Pfam" id="PF00174">
    <property type="entry name" value="Oxidored_molyb"/>
    <property type="match status" value="1"/>
</dbReference>